<dbReference type="Gene3D" id="1.10.150.190">
    <property type="entry name" value="Translation initiation factor 2, subunit 1, domain 2"/>
    <property type="match status" value="1"/>
</dbReference>
<keyword evidence="4" id="KW-0648">Protein biosynthesis</keyword>
<sequence length="351" mass="39752">MATTTDITLDCRMYEGRYPKVDTTVMIQVREIGYFYSRVSLLEYNGIEGKILLSELPRSLIRSVGSLLKVGRIEPAVVLRVNRWKGYIDLSKKRLSEQDIMVCEERWNKSKLVHSIMRQVAVTMRADLQVLYIKVGWPLYRKYGHAFEAFKLIAHDPDSVLNALTRKVKRIGPDGKKVTEVVPVISEEVKDALVKIIRKRLTPQPLKIRADIEMKCFQLDGVLHIKEALRKAEAVGTNECPVKIKVVAPPVYVLNSQTLDKEKGISTVREAIAACTEAIESHLGKLTVKVAPRTVSEGEDKLLQEHMYRLGRQNEEVSGDEDSKEEEDTGMGSVDLESTSSHRGLRMRHRG</sequence>
<dbReference type="FunFam" id="2.40.50.140:FF:000015">
    <property type="entry name" value="Eukaryotic translation initiation factor 2 subunit alpha"/>
    <property type="match status" value="1"/>
</dbReference>
<evidence type="ECO:0000259" key="6">
    <source>
        <dbReference type="PROSITE" id="PS50126"/>
    </source>
</evidence>
<evidence type="ECO:0000256" key="4">
    <source>
        <dbReference type="ARBA" id="ARBA00022917"/>
    </source>
</evidence>
<dbReference type="Gene3D" id="3.30.70.1130">
    <property type="entry name" value="EIF_2_alpha"/>
    <property type="match status" value="1"/>
</dbReference>
<dbReference type="Pfam" id="PF00575">
    <property type="entry name" value="S1"/>
    <property type="match status" value="1"/>
</dbReference>
<feature type="region of interest" description="Disordered" evidence="5">
    <location>
        <begin position="310"/>
        <end position="351"/>
    </location>
</feature>
<evidence type="ECO:0000256" key="1">
    <source>
        <dbReference type="ARBA" id="ARBA00007223"/>
    </source>
</evidence>
<dbReference type="GO" id="GO:0033290">
    <property type="term" value="C:eukaryotic 48S preinitiation complex"/>
    <property type="evidence" value="ECO:0007669"/>
    <property type="project" value="TreeGrafter"/>
</dbReference>
<comment type="caution">
    <text evidence="7">The sequence shown here is derived from an EMBL/GenBank/DDBJ whole genome shotgun (WGS) entry which is preliminary data.</text>
</comment>
<evidence type="ECO:0000313" key="7">
    <source>
        <dbReference type="EMBL" id="KAK3004027.1"/>
    </source>
</evidence>
<dbReference type="PANTHER" id="PTHR10602">
    <property type="entry name" value="EUKARYOTIC TRANSLATION INITIATION FACTOR 2 SUBUNIT 1"/>
    <property type="match status" value="1"/>
</dbReference>
<dbReference type="FunFam" id="1.10.150.190:FF:000003">
    <property type="entry name" value="Eukaryotic translation initiation factor 2 subunit alpha"/>
    <property type="match status" value="1"/>
</dbReference>
<dbReference type="InterPro" id="IPR044126">
    <property type="entry name" value="S1_IF2_alpha"/>
</dbReference>
<name>A0AA88V8S1_9ASTE</name>
<feature type="compositionally biased region" description="Acidic residues" evidence="5">
    <location>
        <begin position="317"/>
        <end position="329"/>
    </location>
</feature>
<dbReference type="GO" id="GO:0003723">
    <property type="term" value="F:RNA binding"/>
    <property type="evidence" value="ECO:0007669"/>
    <property type="project" value="InterPro"/>
</dbReference>
<dbReference type="SUPFAM" id="SSF50249">
    <property type="entry name" value="Nucleic acid-binding proteins"/>
    <property type="match status" value="1"/>
</dbReference>
<dbReference type="CDD" id="cd04452">
    <property type="entry name" value="S1_IF2_alpha"/>
    <property type="match status" value="1"/>
</dbReference>
<reference evidence="7" key="1">
    <citation type="submission" date="2022-12" db="EMBL/GenBank/DDBJ databases">
        <title>Draft genome assemblies for two species of Escallonia (Escalloniales).</title>
        <authorList>
            <person name="Chanderbali A."/>
            <person name="Dervinis C."/>
            <person name="Anghel I."/>
            <person name="Soltis D."/>
            <person name="Soltis P."/>
            <person name="Zapata F."/>
        </authorList>
    </citation>
    <scope>NUCLEOTIDE SEQUENCE</scope>
    <source>
        <strain evidence="7">UCBG64.0493</strain>
        <tissue evidence="7">Leaf</tissue>
    </source>
</reference>
<dbReference type="InterPro" id="IPR012340">
    <property type="entry name" value="NA-bd_OB-fold"/>
</dbReference>
<dbReference type="InterPro" id="IPR011488">
    <property type="entry name" value="TIF_2_asu"/>
</dbReference>
<dbReference type="InterPro" id="IPR003029">
    <property type="entry name" value="S1_domain"/>
</dbReference>
<comment type="similarity">
    <text evidence="1">Belongs to the eIF-2-alpha family.</text>
</comment>
<evidence type="ECO:0000256" key="2">
    <source>
        <dbReference type="ARBA" id="ARBA00022540"/>
    </source>
</evidence>
<evidence type="ECO:0000256" key="5">
    <source>
        <dbReference type="SAM" id="MobiDB-lite"/>
    </source>
</evidence>
<dbReference type="FunFam" id="3.30.70.1130:FF:000001">
    <property type="entry name" value="Eukaryotic translation initiation factor 2 subunit 1"/>
    <property type="match status" value="1"/>
</dbReference>
<dbReference type="GO" id="GO:0005850">
    <property type="term" value="C:eukaryotic translation initiation factor 2 complex"/>
    <property type="evidence" value="ECO:0007669"/>
    <property type="project" value="TreeGrafter"/>
</dbReference>
<dbReference type="Proteomes" id="UP001188597">
    <property type="component" value="Unassembled WGS sequence"/>
</dbReference>
<dbReference type="EMBL" id="JAVXUP010002324">
    <property type="protein sequence ID" value="KAK3004027.1"/>
    <property type="molecule type" value="Genomic_DNA"/>
</dbReference>
<gene>
    <name evidence="7" type="ORF">RJ639_019425</name>
</gene>
<dbReference type="Pfam" id="PF07541">
    <property type="entry name" value="EIF_2_alpha"/>
    <property type="match status" value="1"/>
</dbReference>
<feature type="domain" description="S1 motif" evidence="6">
    <location>
        <begin position="22"/>
        <end position="93"/>
    </location>
</feature>
<dbReference type="GO" id="GO:0043022">
    <property type="term" value="F:ribosome binding"/>
    <property type="evidence" value="ECO:0007669"/>
    <property type="project" value="TreeGrafter"/>
</dbReference>
<proteinExistence type="inferred from homology"/>
<dbReference type="InterPro" id="IPR024054">
    <property type="entry name" value="TIF2_asu_middle_sf"/>
</dbReference>
<dbReference type="AlphaFoldDB" id="A0AA88V8S1"/>
<organism evidence="7 8">
    <name type="scientific">Escallonia herrerae</name>
    <dbReference type="NCBI Taxonomy" id="1293975"/>
    <lineage>
        <taxon>Eukaryota</taxon>
        <taxon>Viridiplantae</taxon>
        <taxon>Streptophyta</taxon>
        <taxon>Embryophyta</taxon>
        <taxon>Tracheophyta</taxon>
        <taxon>Spermatophyta</taxon>
        <taxon>Magnoliopsida</taxon>
        <taxon>eudicotyledons</taxon>
        <taxon>Gunneridae</taxon>
        <taxon>Pentapetalae</taxon>
        <taxon>asterids</taxon>
        <taxon>campanulids</taxon>
        <taxon>Escalloniales</taxon>
        <taxon>Escalloniaceae</taxon>
        <taxon>Escallonia</taxon>
    </lineage>
</organism>
<keyword evidence="8" id="KW-1185">Reference proteome</keyword>
<dbReference type="PROSITE" id="PS50126">
    <property type="entry name" value="S1"/>
    <property type="match status" value="1"/>
</dbReference>
<keyword evidence="2" id="KW-0396">Initiation factor</keyword>
<accession>A0AA88V8S1</accession>
<dbReference type="SUPFAM" id="SSF110993">
    <property type="entry name" value="eIF-2-alpha, C-terminal domain"/>
    <property type="match status" value="1"/>
</dbReference>
<dbReference type="Gene3D" id="2.40.50.140">
    <property type="entry name" value="Nucleic acid-binding proteins"/>
    <property type="match status" value="1"/>
</dbReference>
<protein>
    <recommendedName>
        <fullName evidence="6">S1 motif domain-containing protein</fullName>
    </recommendedName>
</protein>
<evidence type="ECO:0000256" key="3">
    <source>
        <dbReference type="ARBA" id="ARBA00022553"/>
    </source>
</evidence>
<dbReference type="InterPro" id="IPR024055">
    <property type="entry name" value="TIF2_asu_C"/>
</dbReference>
<keyword evidence="3" id="KW-0597">Phosphoprotein</keyword>
<evidence type="ECO:0000313" key="8">
    <source>
        <dbReference type="Proteomes" id="UP001188597"/>
    </source>
</evidence>
<dbReference type="PANTHER" id="PTHR10602:SF3">
    <property type="entry name" value="EUKARYOTIC TRANSLATION INITIATION FACTOR 2 SUBUNIT ALPHA-RELATED"/>
    <property type="match status" value="1"/>
</dbReference>
<dbReference type="SUPFAM" id="SSF116742">
    <property type="entry name" value="eIF2alpha middle domain-like"/>
    <property type="match status" value="1"/>
</dbReference>
<dbReference type="GO" id="GO:0003743">
    <property type="term" value="F:translation initiation factor activity"/>
    <property type="evidence" value="ECO:0007669"/>
    <property type="project" value="UniProtKB-KW"/>
</dbReference>